<protein>
    <submittedName>
        <fullName evidence="2">Phosphatase</fullName>
    </submittedName>
</protein>
<dbReference type="EMBL" id="UGOL01000001">
    <property type="protein sequence ID" value="STX79627.1"/>
    <property type="molecule type" value="Genomic_DNA"/>
</dbReference>
<dbReference type="Proteomes" id="UP000254631">
    <property type="component" value="Unassembled WGS sequence"/>
</dbReference>
<organism evidence="2 3">
    <name type="scientific">Legionella pneumophila</name>
    <dbReference type="NCBI Taxonomy" id="446"/>
    <lineage>
        <taxon>Bacteria</taxon>
        <taxon>Pseudomonadati</taxon>
        <taxon>Pseudomonadota</taxon>
        <taxon>Gammaproteobacteria</taxon>
        <taxon>Legionellales</taxon>
        <taxon>Legionellaceae</taxon>
        <taxon>Legionella</taxon>
    </lineage>
</organism>
<evidence type="ECO:0000313" key="3">
    <source>
        <dbReference type="Proteomes" id="UP000254631"/>
    </source>
</evidence>
<accession>A0A378K4H7</accession>
<dbReference type="Pfam" id="PF20980">
    <property type="entry name" value="lpg1496_N"/>
    <property type="match status" value="1"/>
</dbReference>
<evidence type="ECO:0000259" key="1">
    <source>
        <dbReference type="Pfam" id="PF20980"/>
    </source>
</evidence>
<proteinExistence type="predicted"/>
<reference evidence="2 3" key="1">
    <citation type="submission" date="2018-06" db="EMBL/GenBank/DDBJ databases">
        <authorList>
            <consortium name="Pathogen Informatics"/>
            <person name="Doyle S."/>
        </authorList>
    </citation>
    <scope>NUCLEOTIDE SEQUENCE [LARGE SCALE GENOMIC DNA]</scope>
    <source>
        <strain evidence="2 3">NCTC12000</strain>
    </source>
</reference>
<feature type="domain" description="Lpg1496-like N-terminal" evidence="1">
    <location>
        <begin position="1"/>
        <end position="76"/>
    </location>
</feature>
<dbReference type="AlphaFoldDB" id="A0A378K4H7"/>
<name>A0A378K4H7_LEGPN</name>
<dbReference type="InterPro" id="IPR048483">
    <property type="entry name" value="Lpg1496-like_N"/>
</dbReference>
<sequence length="78" mass="8526">MVTKIIWVSSNGKPNLKIEFVSEEEKSNFFKEVKKKASELGLDFPLVQGPGSSLVVQASNYPINPCGCYISPGGEISY</sequence>
<evidence type="ECO:0000313" key="2">
    <source>
        <dbReference type="EMBL" id="STX79627.1"/>
    </source>
</evidence>
<gene>
    <name evidence="2" type="primary">gph_1</name>
    <name evidence="2" type="ORF">NCTC12000_01619</name>
</gene>